<evidence type="ECO:0000256" key="1">
    <source>
        <dbReference type="SAM" id="MobiDB-lite"/>
    </source>
</evidence>
<accession>A0A8S0VZA5</accession>
<evidence type="ECO:0000313" key="3">
    <source>
        <dbReference type="Proteomes" id="UP000467700"/>
    </source>
</evidence>
<dbReference type="EMBL" id="CACVBS010000039">
    <property type="protein sequence ID" value="CAA7263401.1"/>
    <property type="molecule type" value="Genomic_DNA"/>
</dbReference>
<keyword evidence="3" id="KW-1185">Reference proteome</keyword>
<feature type="region of interest" description="Disordered" evidence="1">
    <location>
        <begin position="64"/>
        <end position="109"/>
    </location>
</feature>
<protein>
    <submittedName>
        <fullName evidence="2">Uncharacterized protein</fullName>
    </submittedName>
</protein>
<reference evidence="2 3" key="1">
    <citation type="submission" date="2020-01" db="EMBL/GenBank/DDBJ databases">
        <authorList>
            <person name="Gupta K D."/>
        </authorList>
    </citation>
    <scope>NUCLEOTIDE SEQUENCE [LARGE SCALE GENOMIC DNA]</scope>
</reference>
<comment type="caution">
    <text evidence="2">The sequence shown here is derived from an EMBL/GenBank/DDBJ whole genome shotgun (WGS) entry which is preliminary data.</text>
</comment>
<feature type="compositionally biased region" description="Polar residues" evidence="1">
    <location>
        <begin position="64"/>
        <end position="75"/>
    </location>
</feature>
<evidence type="ECO:0000313" key="2">
    <source>
        <dbReference type="EMBL" id="CAA7263401.1"/>
    </source>
</evidence>
<organism evidence="2 3">
    <name type="scientific">Cyclocybe aegerita</name>
    <name type="common">Black poplar mushroom</name>
    <name type="synonym">Agrocybe aegerita</name>
    <dbReference type="NCBI Taxonomy" id="1973307"/>
    <lineage>
        <taxon>Eukaryota</taxon>
        <taxon>Fungi</taxon>
        <taxon>Dikarya</taxon>
        <taxon>Basidiomycota</taxon>
        <taxon>Agaricomycotina</taxon>
        <taxon>Agaricomycetes</taxon>
        <taxon>Agaricomycetidae</taxon>
        <taxon>Agaricales</taxon>
        <taxon>Agaricineae</taxon>
        <taxon>Bolbitiaceae</taxon>
        <taxon>Cyclocybe</taxon>
    </lineage>
</organism>
<dbReference type="Proteomes" id="UP000467700">
    <property type="component" value="Unassembled WGS sequence"/>
</dbReference>
<sequence>MGSEWYTLTALQDKDAPGKGLAEVLVEIAKDFENYDLDSPEGLEEACEDIRCRLAEVAETTVTESRESLISSVGTSEGDEVSIHNEDGDSVPQEADQREQKDLLDTVHR</sequence>
<dbReference type="AlphaFoldDB" id="A0A8S0VZA5"/>
<dbReference type="OrthoDB" id="3058031at2759"/>
<feature type="compositionally biased region" description="Basic and acidic residues" evidence="1">
    <location>
        <begin position="95"/>
        <end position="109"/>
    </location>
</feature>
<name>A0A8S0VZA5_CYCAE</name>
<gene>
    <name evidence="2" type="ORF">AAE3_LOCUS5499</name>
</gene>
<proteinExistence type="predicted"/>